<keyword evidence="9" id="KW-0148">Chlorophyll</keyword>
<comment type="subcellular location">
    <subcellularLocation>
        <location evidence="2">Plastid</location>
        <location evidence="2">Chloroplast</location>
    </subcellularLocation>
</comment>
<feature type="binding site" evidence="9">
    <location>
        <position position="182"/>
    </location>
    <ligand>
        <name>chlorophyll a</name>
        <dbReference type="ChEBI" id="CHEBI:58416"/>
        <label>1</label>
    </ligand>
</feature>
<comment type="function">
    <text evidence="1">The light-harvesting complex (LHC) functions as a light receptor, it captures and delivers excitation energy to photosystems with which it is closely associated. Energy is transferred from the carotenoid and chlorophyll C (or B) to chlorophyll A and the photosynthetic reaction centers where it is used to synthesize ATP and reducing power.</text>
</comment>
<dbReference type="GO" id="GO:0016168">
    <property type="term" value="F:chlorophyll binding"/>
    <property type="evidence" value="ECO:0007669"/>
    <property type="project" value="UniProtKB-KW"/>
</dbReference>
<dbReference type="GO" id="GO:0009765">
    <property type="term" value="P:photosynthesis, light harvesting"/>
    <property type="evidence" value="ECO:0007669"/>
    <property type="project" value="InterPro"/>
</dbReference>
<feature type="binding site" description="axial binding residue" evidence="9">
    <location>
        <position position="73"/>
    </location>
    <ligand>
        <name>chlorophyll b</name>
        <dbReference type="ChEBI" id="CHEBI:61721"/>
        <label>1</label>
    </ligand>
    <ligandPart>
        <name>Mg</name>
        <dbReference type="ChEBI" id="CHEBI:25107"/>
    </ligandPart>
</feature>
<keyword evidence="10" id="KW-0732">Signal</keyword>
<dbReference type="PANTHER" id="PTHR21649">
    <property type="entry name" value="CHLOROPHYLL A/B BINDING PROTEIN"/>
    <property type="match status" value="1"/>
</dbReference>
<name>A0A7S3P5W8_9STRA</name>
<evidence type="ECO:0000256" key="8">
    <source>
        <dbReference type="ARBA" id="ARBA00044011"/>
    </source>
</evidence>
<evidence type="ECO:0000256" key="4">
    <source>
        <dbReference type="ARBA" id="ARBA00022528"/>
    </source>
</evidence>
<dbReference type="SUPFAM" id="SSF103511">
    <property type="entry name" value="Chlorophyll a-b binding protein"/>
    <property type="match status" value="1"/>
</dbReference>
<feature type="binding site" evidence="9">
    <location>
        <position position="68"/>
    </location>
    <ligand>
        <name>chlorophyll a</name>
        <dbReference type="ChEBI" id="CHEBI:58416"/>
        <label>1</label>
    </ligand>
</feature>
<proteinExistence type="inferred from homology"/>
<feature type="binding site" evidence="9">
    <location>
        <position position="37"/>
    </location>
    <ligand>
        <name>chlorophyll a</name>
        <dbReference type="ChEBI" id="CHEBI:58416"/>
        <label>1</label>
    </ligand>
</feature>
<dbReference type="InterPro" id="IPR022796">
    <property type="entry name" value="Chloroa_b-bind"/>
</dbReference>
<dbReference type="GO" id="GO:0016020">
    <property type="term" value="C:membrane"/>
    <property type="evidence" value="ECO:0007669"/>
    <property type="project" value="InterPro"/>
</dbReference>
<dbReference type="EMBL" id="HBIM01015563">
    <property type="protein sequence ID" value="CAE0415136.1"/>
    <property type="molecule type" value="Transcribed_RNA"/>
</dbReference>
<keyword evidence="7" id="KW-0437">Light-harvesting polypeptide</keyword>
<keyword evidence="9" id="KW-0157">Chromophore</keyword>
<keyword evidence="4" id="KW-0150">Chloroplast</keyword>
<feature type="signal peptide" evidence="10">
    <location>
        <begin position="1"/>
        <end position="17"/>
    </location>
</feature>
<evidence type="ECO:0000256" key="1">
    <source>
        <dbReference type="ARBA" id="ARBA00004022"/>
    </source>
</evidence>
<accession>A0A7S3P5W8</accession>
<sequence>MAKFAAVLALLISGASAFVSQNAVKSATALRASEGVWDPMGFMELGKGEAFDTFPNMFPDEQYLRDSEIKHGRQAMLAWTGVWATSTDGLGLGLHFPGAPVEPDWTKALGVFATENPGVFGAVLAFIMIAEGESVGHSGDNFRGKSTKKVPGDLNFDYLGIKKKVSAEKYARFQDVEIKNGRAAMIAMASLFAWKSIPGSVPIMDILAP</sequence>
<comment type="similarity">
    <text evidence="3">Belongs to the fucoxanthin chlorophyll protein family.</text>
</comment>
<comment type="subunit">
    <text evidence="8">The LHC complex of chromophytic algae is composed of fucoxanthin, chlorophyll A and C bound non-covalently by fucoxanthin chlorophyll proteins (FCPs). The ratio of the pigments in LHC; fucoxanthin: chlorophyll C: chlorophyll A; (0.6-1): (0.1-0.3): (1).</text>
</comment>
<feature type="chain" id="PRO_5030875029" description="Plastid light harvesting protein" evidence="10">
    <location>
        <begin position="18"/>
        <end position="209"/>
    </location>
</feature>
<evidence type="ECO:0008006" key="12">
    <source>
        <dbReference type="Google" id="ProtNLM"/>
    </source>
</evidence>
<evidence type="ECO:0000256" key="7">
    <source>
        <dbReference type="ARBA" id="ARBA00023243"/>
    </source>
</evidence>
<evidence type="ECO:0000256" key="10">
    <source>
        <dbReference type="SAM" id="SignalP"/>
    </source>
</evidence>
<dbReference type="Pfam" id="PF00504">
    <property type="entry name" value="Chloroa_b-bind"/>
    <property type="match status" value="1"/>
</dbReference>
<dbReference type="AlphaFoldDB" id="A0A7S3P5W8"/>
<reference evidence="11" key="1">
    <citation type="submission" date="2021-01" db="EMBL/GenBank/DDBJ databases">
        <authorList>
            <person name="Corre E."/>
            <person name="Pelletier E."/>
            <person name="Niang G."/>
            <person name="Scheremetjew M."/>
            <person name="Finn R."/>
            <person name="Kale V."/>
            <person name="Holt S."/>
            <person name="Cochrane G."/>
            <person name="Meng A."/>
            <person name="Brown T."/>
            <person name="Cohen L."/>
        </authorList>
    </citation>
    <scope>NUCLEOTIDE SEQUENCE</scope>
    <source>
        <strain evidence="11">CCMP127</strain>
    </source>
</reference>
<gene>
    <name evidence="11" type="ORF">ACOF00016_LOCUS12280</name>
</gene>
<organism evidence="11">
    <name type="scientific">Amphora coffeiformis</name>
    <dbReference type="NCBI Taxonomy" id="265554"/>
    <lineage>
        <taxon>Eukaryota</taxon>
        <taxon>Sar</taxon>
        <taxon>Stramenopiles</taxon>
        <taxon>Ochrophyta</taxon>
        <taxon>Bacillariophyta</taxon>
        <taxon>Bacillariophyceae</taxon>
        <taxon>Bacillariophycidae</taxon>
        <taxon>Thalassiophysales</taxon>
        <taxon>Catenulaceae</taxon>
        <taxon>Amphora</taxon>
    </lineage>
</organism>
<evidence type="ECO:0000313" key="11">
    <source>
        <dbReference type="EMBL" id="CAE0415136.1"/>
    </source>
</evidence>
<keyword evidence="5" id="KW-0602">Photosynthesis</keyword>
<feature type="binding site" evidence="9">
    <location>
        <position position="180"/>
    </location>
    <ligand>
        <name>chlorophyll a</name>
        <dbReference type="ChEBI" id="CHEBI:58416"/>
        <label>1</label>
    </ligand>
</feature>
<evidence type="ECO:0000256" key="6">
    <source>
        <dbReference type="ARBA" id="ARBA00022640"/>
    </source>
</evidence>
<evidence type="ECO:0000256" key="2">
    <source>
        <dbReference type="ARBA" id="ARBA00004229"/>
    </source>
</evidence>
<dbReference type="InterPro" id="IPR001344">
    <property type="entry name" value="Chloro_AB-bd_pln"/>
</dbReference>
<keyword evidence="6" id="KW-0934">Plastid</keyword>
<evidence type="ECO:0000256" key="3">
    <source>
        <dbReference type="ARBA" id="ARBA00005933"/>
    </source>
</evidence>
<dbReference type="GO" id="GO:0009507">
    <property type="term" value="C:chloroplast"/>
    <property type="evidence" value="ECO:0007669"/>
    <property type="project" value="UniProtKB-SubCell"/>
</dbReference>
<dbReference type="GO" id="GO:0030076">
    <property type="term" value="C:light-harvesting complex"/>
    <property type="evidence" value="ECO:0007669"/>
    <property type="project" value="UniProtKB-KW"/>
</dbReference>
<evidence type="ECO:0000256" key="5">
    <source>
        <dbReference type="ARBA" id="ARBA00022531"/>
    </source>
</evidence>
<dbReference type="Gene3D" id="1.10.3460.10">
    <property type="entry name" value="Chlorophyll a/b binding protein domain"/>
    <property type="match status" value="1"/>
</dbReference>
<evidence type="ECO:0000256" key="9">
    <source>
        <dbReference type="PIRSR" id="PIRSR601344-1"/>
    </source>
</evidence>
<feature type="binding site" evidence="9">
    <location>
        <position position="71"/>
    </location>
    <ligand>
        <name>chlorophyll a</name>
        <dbReference type="ChEBI" id="CHEBI:58416"/>
        <label>1</label>
    </ligand>
</feature>
<protein>
    <recommendedName>
        <fullName evidence="12">Plastid light harvesting protein</fullName>
    </recommendedName>
</protein>
<feature type="binding site" evidence="9">
    <location>
        <position position="177"/>
    </location>
    <ligand>
        <name>chlorophyll a</name>
        <dbReference type="ChEBI" id="CHEBI:58416"/>
        <label>1</label>
    </ligand>
</feature>